<dbReference type="AlphaFoldDB" id="A0A2Z6NG08"/>
<dbReference type="EMBL" id="DF973971">
    <property type="protein sequence ID" value="GAU43414.1"/>
    <property type="molecule type" value="Genomic_DNA"/>
</dbReference>
<protein>
    <submittedName>
        <fullName evidence="1">Uncharacterized protein</fullName>
    </submittedName>
</protein>
<keyword evidence="2" id="KW-1185">Reference proteome</keyword>
<reference evidence="2" key="1">
    <citation type="journal article" date="2017" name="Front. Plant Sci.">
        <title>Climate Clever Clovers: New Paradigm to Reduce the Environmental Footprint of Ruminants by Breeding Low Methanogenic Forages Utilizing Haplotype Variation.</title>
        <authorList>
            <person name="Kaur P."/>
            <person name="Appels R."/>
            <person name="Bayer P.E."/>
            <person name="Keeble-Gagnere G."/>
            <person name="Wang J."/>
            <person name="Hirakawa H."/>
            <person name="Shirasawa K."/>
            <person name="Vercoe P."/>
            <person name="Stefanova K."/>
            <person name="Durmic Z."/>
            <person name="Nichols P."/>
            <person name="Revell C."/>
            <person name="Isobe S.N."/>
            <person name="Edwards D."/>
            <person name="Erskine W."/>
        </authorList>
    </citation>
    <scope>NUCLEOTIDE SEQUENCE [LARGE SCALE GENOMIC DNA]</scope>
    <source>
        <strain evidence="2">cv. Daliak</strain>
    </source>
</reference>
<accession>A0A2Z6NG08</accession>
<feature type="non-terminal residue" evidence="1">
    <location>
        <position position="30"/>
    </location>
</feature>
<dbReference type="Proteomes" id="UP000242715">
    <property type="component" value="Unassembled WGS sequence"/>
</dbReference>
<evidence type="ECO:0000313" key="1">
    <source>
        <dbReference type="EMBL" id="GAU43414.1"/>
    </source>
</evidence>
<sequence>MPKCGITLPSLTQMCMNELNTYLQAGSMHN</sequence>
<gene>
    <name evidence="1" type="ORF">TSUD_398900</name>
</gene>
<dbReference type="OrthoDB" id="1427310at2759"/>
<organism evidence="1 2">
    <name type="scientific">Trifolium subterraneum</name>
    <name type="common">Subterranean clover</name>
    <dbReference type="NCBI Taxonomy" id="3900"/>
    <lineage>
        <taxon>Eukaryota</taxon>
        <taxon>Viridiplantae</taxon>
        <taxon>Streptophyta</taxon>
        <taxon>Embryophyta</taxon>
        <taxon>Tracheophyta</taxon>
        <taxon>Spermatophyta</taxon>
        <taxon>Magnoliopsida</taxon>
        <taxon>eudicotyledons</taxon>
        <taxon>Gunneridae</taxon>
        <taxon>Pentapetalae</taxon>
        <taxon>rosids</taxon>
        <taxon>fabids</taxon>
        <taxon>Fabales</taxon>
        <taxon>Fabaceae</taxon>
        <taxon>Papilionoideae</taxon>
        <taxon>50 kb inversion clade</taxon>
        <taxon>NPAAA clade</taxon>
        <taxon>Hologalegina</taxon>
        <taxon>IRL clade</taxon>
        <taxon>Trifolieae</taxon>
        <taxon>Trifolium</taxon>
    </lineage>
</organism>
<evidence type="ECO:0000313" key="2">
    <source>
        <dbReference type="Proteomes" id="UP000242715"/>
    </source>
</evidence>
<name>A0A2Z6NG08_TRISU</name>
<proteinExistence type="predicted"/>